<dbReference type="SUPFAM" id="SSF54285">
    <property type="entry name" value="MoaD/ThiS"/>
    <property type="match status" value="1"/>
</dbReference>
<dbReference type="UniPathway" id="UPA00344"/>
<accession>A0A5B8XR53</accession>
<evidence type="ECO:0000313" key="1">
    <source>
        <dbReference type="EMBL" id="QED26533.1"/>
    </source>
</evidence>
<dbReference type="SUPFAM" id="SSF54690">
    <property type="entry name" value="Molybdopterin synthase subunit MoaE"/>
    <property type="match status" value="1"/>
</dbReference>
<dbReference type="InterPro" id="IPR010038">
    <property type="entry name" value="MoaD_arc-typ"/>
</dbReference>
<dbReference type="Pfam" id="PF02597">
    <property type="entry name" value="ThiS"/>
    <property type="match status" value="1"/>
</dbReference>
<dbReference type="InterPro" id="IPR016155">
    <property type="entry name" value="Mopterin_synth/thiamin_S_b"/>
</dbReference>
<dbReference type="NCBIfam" id="TIGR01687">
    <property type="entry name" value="moaD_arch"/>
    <property type="match status" value="1"/>
</dbReference>
<dbReference type="EMBL" id="CP042467">
    <property type="protein sequence ID" value="QED26533.1"/>
    <property type="molecule type" value="Genomic_DNA"/>
</dbReference>
<dbReference type="InterPro" id="IPR003749">
    <property type="entry name" value="ThiS/MoaD-like"/>
</dbReference>
<organism evidence="1 2">
    <name type="scientific">Microvenator marinus</name>
    <dbReference type="NCBI Taxonomy" id="2600177"/>
    <lineage>
        <taxon>Bacteria</taxon>
        <taxon>Deltaproteobacteria</taxon>
        <taxon>Bradymonadales</taxon>
        <taxon>Microvenatoraceae</taxon>
        <taxon>Microvenator</taxon>
    </lineage>
</organism>
<dbReference type="CDD" id="cd00754">
    <property type="entry name" value="Ubl_MoaD"/>
    <property type="match status" value="1"/>
</dbReference>
<dbReference type="CDD" id="cd00756">
    <property type="entry name" value="MoaE"/>
    <property type="match status" value="1"/>
</dbReference>
<dbReference type="Gene3D" id="3.10.20.30">
    <property type="match status" value="1"/>
</dbReference>
<proteinExistence type="predicted"/>
<sequence>MAHLGNASPSVKKFVPFGVEMIVHVKFFAVLKEKAGVDSLELDVAGPITLDDLFSLLCREYPFESLKPYLRGSRNLEFVGWETELADGDEVAFIPPVSGGSAMVHIQDQTLEPLDVRALVSSPTHGAVVTFEGVVRNHNEGHEVDTLLYEVYEEMALSELAKTRAEAETRWPVKVAIHHRVGLMHVGDIAVVIAVGSPHRKEAFEAAEWVIDHLKQVAPIWKKETGPDGATWVGLGP</sequence>
<reference evidence="1 2" key="1">
    <citation type="submission" date="2019-08" db="EMBL/GenBank/DDBJ databases">
        <authorList>
            <person name="Liang Q."/>
        </authorList>
    </citation>
    <scope>NUCLEOTIDE SEQUENCE [LARGE SCALE GENOMIC DNA]</scope>
    <source>
        <strain evidence="1 2">V1718</strain>
    </source>
</reference>
<protein>
    <submittedName>
        <fullName evidence="1">MoaD family protein</fullName>
    </submittedName>
</protein>
<dbReference type="PANTHER" id="PTHR23404">
    <property type="entry name" value="MOLYBDOPTERIN SYNTHASE RELATED"/>
    <property type="match status" value="1"/>
</dbReference>
<dbReference type="AlphaFoldDB" id="A0A5B8XR53"/>
<dbReference type="OrthoDB" id="9803224at2"/>
<gene>
    <name evidence="1" type="ORF">FRD01_04575</name>
</gene>
<dbReference type="Gene3D" id="3.90.1170.40">
    <property type="entry name" value="Molybdopterin biosynthesis MoaE subunit"/>
    <property type="match status" value="1"/>
</dbReference>
<evidence type="ECO:0000313" key="2">
    <source>
        <dbReference type="Proteomes" id="UP000321595"/>
    </source>
</evidence>
<dbReference type="KEGG" id="bbae:FRD01_04575"/>
<dbReference type="Proteomes" id="UP000321595">
    <property type="component" value="Chromosome"/>
</dbReference>
<name>A0A5B8XR53_9DELT</name>
<dbReference type="Pfam" id="PF02391">
    <property type="entry name" value="MoaE"/>
    <property type="match status" value="1"/>
</dbReference>
<dbReference type="InterPro" id="IPR003448">
    <property type="entry name" value="Mopterin_biosynth_MoaE"/>
</dbReference>
<dbReference type="InterPro" id="IPR012675">
    <property type="entry name" value="Beta-grasp_dom_sf"/>
</dbReference>
<keyword evidence="2" id="KW-1185">Reference proteome</keyword>
<dbReference type="InterPro" id="IPR036563">
    <property type="entry name" value="MoaE_sf"/>
</dbReference>
<dbReference type="GO" id="GO:0006777">
    <property type="term" value="P:Mo-molybdopterin cofactor biosynthetic process"/>
    <property type="evidence" value="ECO:0007669"/>
    <property type="project" value="InterPro"/>
</dbReference>